<evidence type="ECO:0000313" key="4">
    <source>
        <dbReference type="EMBL" id="DAG00504.1"/>
    </source>
</evidence>
<reference evidence="4" key="1">
    <citation type="journal article" date="2021" name="Proc. Natl. Acad. Sci. U.S.A.">
        <title>A Catalog of Tens of Thousands of Viruses from Human Metagenomes Reveals Hidden Associations with Chronic Diseases.</title>
        <authorList>
            <person name="Tisza M.J."/>
            <person name="Buck C.B."/>
        </authorList>
    </citation>
    <scope>NUCLEOTIDE SEQUENCE</scope>
    <source>
        <strain evidence="4">CtJ2i1</strain>
    </source>
</reference>
<dbReference type="InterPro" id="IPR052381">
    <property type="entry name" value="AAA_domain_protein"/>
</dbReference>
<dbReference type="InterPro" id="IPR027417">
    <property type="entry name" value="P-loop_NTPase"/>
</dbReference>
<sequence>MDNLKLINMGKGNGYRPVVWIKSLERERAMSYVFNLIDKDNRNLGSSDLEDCFAETESKKVLVLSPERFLGEFNLNSLKNKKERSFDYNEDIKTIDTLKNKQQIRNALMALEALKENELKGLPALFIEPNLLFTNETYLYLFSNMINFKADGSAIYVVSTVSPNEKIKNLCYEVDLDALTLKEIKRYLNKYECEDIDKCAEALLGLTYIQMLQTIEYVAKGKTINEADIHKFKSENFDTSMLEVSHPTMSVDDMGGYKEFKDYVKTLPMFYTKEAREKHIKSPKGFIAFGVPGCSKTISASIIANTLNVPLVNINLSKIMQGFVGASEANMEQALNQVKQLKYCVLLLDEAEKLFGGYY</sequence>
<protein>
    <submittedName>
        <fullName evidence="4">ATPase</fullName>
    </submittedName>
</protein>
<dbReference type="GO" id="GO:0016887">
    <property type="term" value="F:ATP hydrolysis activity"/>
    <property type="evidence" value="ECO:0007669"/>
    <property type="project" value="InterPro"/>
</dbReference>
<feature type="domain" description="ATPase AAA-type core" evidence="3">
    <location>
        <begin position="289"/>
        <end position="356"/>
    </location>
</feature>
<dbReference type="Gene3D" id="3.40.50.300">
    <property type="entry name" value="P-loop containing nucleotide triphosphate hydrolases"/>
    <property type="match status" value="1"/>
</dbReference>
<name>A0A8S5V173_9CAUD</name>
<evidence type="ECO:0000256" key="1">
    <source>
        <dbReference type="ARBA" id="ARBA00022741"/>
    </source>
</evidence>
<keyword evidence="2" id="KW-0067">ATP-binding</keyword>
<dbReference type="PANTHER" id="PTHR42960">
    <property type="entry name" value="YCF46 PROTEIN"/>
    <property type="match status" value="1"/>
</dbReference>
<dbReference type="InterPro" id="IPR003959">
    <property type="entry name" value="ATPase_AAA_core"/>
</dbReference>
<accession>A0A8S5V173</accession>
<dbReference type="SUPFAM" id="SSF52540">
    <property type="entry name" value="P-loop containing nucleoside triphosphate hydrolases"/>
    <property type="match status" value="1"/>
</dbReference>
<proteinExistence type="predicted"/>
<dbReference type="Pfam" id="PF00004">
    <property type="entry name" value="AAA"/>
    <property type="match status" value="1"/>
</dbReference>
<evidence type="ECO:0000259" key="3">
    <source>
        <dbReference type="Pfam" id="PF00004"/>
    </source>
</evidence>
<dbReference type="PANTHER" id="PTHR42960:SF1">
    <property type="entry name" value="YCF46 PROTEIN"/>
    <property type="match status" value="1"/>
</dbReference>
<keyword evidence="1" id="KW-0547">Nucleotide-binding</keyword>
<dbReference type="GO" id="GO:0005524">
    <property type="term" value="F:ATP binding"/>
    <property type="evidence" value="ECO:0007669"/>
    <property type="project" value="UniProtKB-KW"/>
</dbReference>
<evidence type="ECO:0000256" key="2">
    <source>
        <dbReference type="ARBA" id="ARBA00022840"/>
    </source>
</evidence>
<organism evidence="4">
    <name type="scientific">Myoviridae sp. ctJ2i1</name>
    <dbReference type="NCBI Taxonomy" id="2825079"/>
    <lineage>
        <taxon>Viruses</taxon>
        <taxon>Duplodnaviria</taxon>
        <taxon>Heunggongvirae</taxon>
        <taxon>Uroviricota</taxon>
        <taxon>Caudoviricetes</taxon>
    </lineage>
</organism>
<dbReference type="EMBL" id="BK016182">
    <property type="protein sequence ID" value="DAG00504.1"/>
    <property type="molecule type" value="Genomic_DNA"/>
</dbReference>